<feature type="transmembrane region" description="Helical" evidence="5">
    <location>
        <begin position="83"/>
        <end position="108"/>
    </location>
</feature>
<reference evidence="7" key="1">
    <citation type="submission" date="2020-06" db="EMBL/GenBank/DDBJ databases">
        <authorList>
            <person name="Onetto C."/>
        </authorList>
    </citation>
    <scope>NUCLEOTIDE SEQUENCE</scope>
</reference>
<evidence type="ECO:0000313" key="7">
    <source>
        <dbReference type="EMBL" id="CAD0115001.1"/>
    </source>
</evidence>
<feature type="transmembrane region" description="Helical" evidence="5">
    <location>
        <begin position="250"/>
        <end position="268"/>
    </location>
</feature>
<feature type="transmembrane region" description="Helical" evidence="5">
    <location>
        <begin position="315"/>
        <end position="336"/>
    </location>
</feature>
<dbReference type="PANTHER" id="PTHR43341">
    <property type="entry name" value="AMINO ACID PERMEASE"/>
    <property type="match status" value="1"/>
</dbReference>
<organism evidence="7 8">
    <name type="scientific">Aureobasidium uvarum</name>
    <dbReference type="NCBI Taxonomy" id="2773716"/>
    <lineage>
        <taxon>Eukaryota</taxon>
        <taxon>Fungi</taxon>
        <taxon>Dikarya</taxon>
        <taxon>Ascomycota</taxon>
        <taxon>Pezizomycotina</taxon>
        <taxon>Dothideomycetes</taxon>
        <taxon>Dothideomycetidae</taxon>
        <taxon>Dothideales</taxon>
        <taxon>Saccotheciaceae</taxon>
        <taxon>Aureobasidium</taxon>
    </lineage>
</organism>
<feature type="transmembrane region" description="Helical" evidence="5">
    <location>
        <begin position="161"/>
        <end position="186"/>
    </location>
</feature>
<dbReference type="GO" id="GO:0016020">
    <property type="term" value="C:membrane"/>
    <property type="evidence" value="ECO:0007669"/>
    <property type="project" value="UniProtKB-SubCell"/>
</dbReference>
<dbReference type="Gene3D" id="1.20.1740.10">
    <property type="entry name" value="Amino acid/polyamine transporter I"/>
    <property type="match status" value="1"/>
</dbReference>
<evidence type="ECO:0000259" key="6">
    <source>
        <dbReference type="Pfam" id="PF00324"/>
    </source>
</evidence>
<dbReference type="PANTHER" id="PTHR43341:SF6">
    <property type="entry name" value="AMINO ACID TRANSPORTER (EUROFUNG)"/>
    <property type="match status" value="1"/>
</dbReference>
<evidence type="ECO:0000256" key="5">
    <source>
        <dbReference type="SAM" id="Phobius"/>
    </source>
</evidence>
<evidence type="ECO:0000313" key="8">
    <source>
        <dbReference type="Proteomes" id="UP000745764"/>
    </source>
</evidence>
<keyword evidence="3 5" id="KW-1133">Transmembrane helix</keyword>
<feature type="transmembrane region" description="Helical" evidence="5">
    <location>
        <begin position="198"/>
        <end position="218"/>
    </location>
</feature>
<dbReference type="AlphaFoldDB" id="A0A9N8KS13"/>
<feature type="transmembrane region" description="Helical" evidence="5">
    <location>
        <begin position="129"/>
        <end position="155"/>
    </location>
</feature>
<dbReference type="Pfam" id="PF00324">
    <property type="entry name" value="AA_permease"/>
    <property type="match status" value="1"/>
</dbReference>
<protein>
    <recommendedName>
        <fullName evidence="6">Amino acid permease/ SLC12A domain-containing protein</fullName>
    </recommendedName>
</protein>
<dbReference type="InterPro" id="IPR004841">
    <property type="entry name" value="AA-permease/SLC12A_dom"/>
</dbReference>
<dbReference type="PIRSF" id="PIRSF006060">
    <property type="entry name" value="AA_transporter"/>
    <property type="match status" value="1"/>
</dbReference>
<name>A0A9N8KS13_9PEZI</name>
<keyword evidence="8" id="KW-1185">Reference proteome</keyword>
<evidence type="ECO:0000256" key="1">
    <source>
        <dbReference type="ARBA" id="ARBA00004141"/>
    </source>
</evidence>
<dbReference type="EMBL" id="CAINUL010000019">
    <property type="protein sequence ID" value="CAD0115001.1"/>
    <property type="molecule type" value="Genomic_DNA"/>
</dbReference>
<feature type="transmembrane region" description="Helical" evidence="5">
    <location>
        <begin position="394"/>
        <end position="411"/>
    </location>
</feature>
<feature type="transmembrane region" description="Helical" evidence="5">
    <location>
        <begin position="423"/>
        <end position="448"/>
    </location>
</feature>
<evidence type="ECO:0000256" key="4">
    <source>
        <dbReference type="ARBA" id="ARBA00023136"/>
    </source>
</evidence>
<dbReference type="GO" id="GO:0015171">
    <property type="term" value="F:amino acid transmembrane transporter activity"/>
    <property type="evidence" value="ECO:0007669"/>
    <property type="project" value="TreeGrafter"/>
</dbReference>
<keyword evidence="4 5" id="KW-0472">Membrane</keyword>
<feature type="transmembrane region" description="Helical" evidence="5">
    <location>
        <begin position="500"/>
        <end position="524"/>
    </location>
</feature>
<feature type="transmembrane region" description="Helical" evidence="5">
    <location>
        <begin position="52"/>
        <end position="71"/>
    </location>
</feature>
<sequence length="589" mass="64983">MPFWDKNEKTSDVISQAPSDPAFYRSESHAEGVVHSSTDHLQRRLGNRQIQLIAIGGSIGTALFVSIGGGLEKGGPASLFLAYTIYSCFLGYGPDSLFPLAMTILYPVEGGFIRLAGKFVDEAFGFMAGWNFFLYEALLIPFEITALTTVLGFWSDNVPPWSVPIACIVGGFQLTCSSSLLNVLAVKAYGEAEFWLSGGKVILIFLLFSFTFVTMVGGNPSHDAYGFRNWKHGEAFQEYRSKGSLGQFEGFLAALWSASFCVVGPEYISMVSAEAKRPRIYIKTAFKTVYYRFGIFFIGGALAAGIVVASKDPELVAIVTGTKSGGGTAAASPYVIAMKNMAITGLPDLVNALLVTSIFSAGNTYTYCATRSLHGMAVEGRAPGIFKKTTKNGVPVYCFAFVMLFPCLSFLQVSSGSNKVLTWLVNLITAGGIINYIVMTVTYIFFWRAMKAQGVDRKLLPYCGWFQPYSAYIGLAWMIMIVTCYGYTSFAPWSTDNFFIYYTIYASQIQVCWVLLAPVLFIFWKVLKRTKLQKPMTTDLVWERPAIDAYEATFLDPPNSFWNEMLGPLRRNKGSDRQYSDSGNHSGME</sequence>
<comment type="caution">
    <text evidence="7">The sequence shown here is derived from an EMBL/GenBank/DDBJ whole genome shotgun (WGS) entry which is preliminary data.</text>
</comment>
<proteinExistence type="predicted"/>
<gene>
    <name evidence="7" type="ORF">AWRI4620_LOCUS9256</name>
</gene>
<comment type="subcellular location">
    <subcellularLocation>
        <location evidence="1">Membrane</location>
        <topology evidence="1">Multi-pass membrane protein</topology>
    </subcellularLocation>
</comment>
<keyword evidence="2 5" id="KW-0812">Transmembrane</keyword>
<feature type="transmembrane region" description="Helical" evidence="5">
    <location>
        <begin position="469"/>
        <end position="488"/>
    </location>
</feature>
<accession>A0A9N8KS13</accession>
<evidence type="ECO:0000256" key="2">
    <source>
        <dbReference type="ARBA" id="ARBA00022692"/>
    </source>
</evidence>
<dbReference type="OrthoDB" id="10062876at2759"/>
<dbReference type="Proteomes" id="UP000745764">
    <property type="component" value="Unassembled WGS sequence"/>
</dbReference>
<feature type="transmembrane region" description="Helical" evidence="5">
    <location>
        <begin position="289"/>
        <end position="309"/>
    </location>
</feature>
<feature type="domain" description="Amino acid permease/ SLC12A" evidence="6">
    <location>
        <begin position="50"/>
        <end position="517"/>
    </location>
</feature>
<evidence type="ECO:0000256" key="3">
    <source>
        <dbReference type="ARBA" id="ARBA00022989"/>
    </source>
</evidence>
<dbReference type="InterPro" id="IPR050524">
    <property type="entry name" value="APC_YAT"/>
</dbReference>
<feature type="non-terminal residue" evidence="7">
    <location>
        <position position="589"/>
    </location>
</feature>